<dbReference type="Pfam" id="PF12728">
    <property type="entry name" value="HTH_17"/>
    <property type="match status" value="1"/>
</dbReference>
<dbReference type="RefSeq" id="WP_075279442.1">
    <property type="nucleotide sequence ID" value="NZ_JACSNQ010000012.1"/>
</dbReference>
<keyword evidence="3" id="KW-1185">Reference proteome</keyword>
<sequence>MMCEQCRMASSSSVPPKEYYSLAETARLLHVHVRRIRELATRREDPLPFRRFPGQQRGAFIHREDLRTWLERNTEGIAGGR</sequence>
<dbReference type="InterPro" id="IPR041657">
    <property type="entry name" value="HTH_17"/>
</dbReference>
<dbReference type="Proteomes" id="UP000712527">
    <property type="component" value="Unassembled WGS sequence"/>
</dbReference>
<evidence type="ECO:0000313" key="3">
    <source>
        <dbReference type="Proteomes" id="UP000712527"/>
    </source>
</evidence>
<comment type="caution">
    <text evidence="2">The sequence shown here is derived from an EMBL/GenBank/DDBJ whole genome shotgun (WGS) entry which is preliminary data.</text>
</comment>
<feature type="domain" description="Helix-turn-helix" evidence="1">
    <location>
        <begin position="19"/>
        <end position="73"/>
    </location>
</feature>
<reference evidence="2 3" key="1">
    <citation type="journal article" date="2021" name="Sci. Rep.">
        <title>The distribution of antibiotic resistance genes in chicken gut microbiota commensals.</title>
        <authorList>
            <person name="Juricova H."/>
            <person name="Matiasovicova J."/>
            <person name="Kubasova T."/>
            <person name="Cejkova D."/>
            <person name="Rychlik I."/>
        </authorList>
    </citation>
    <scope>NUCLEOTIDE SEQUENCE [LARGE SCALE GENOMIC DNA]</scope>
    <source>
        <strain evidence="2 3">An794</strain>
    </source>
</reference>
<dbReference type="EMBL" id="JACSNQ010000012">
    <property type="protein sequence ID" value="MBM6775192.1"/>
    <property type="molecule type" value="Genomic_DNA"/>
</dbReference>
<evidence type="ECO:0000259" key="1">
    <source>
        <dbReference type="Pfam" id="PF12728"/>
    </source>
</evidence>
<accession>A0ABS2F306</accession>
<organism evidence="2 3">
    <name type="scientific">Olsenella profusa</name>
    <dbReference type="NCBI Taxonomy" id="138595"/>
    <lineage>
        <taxon>Bacteria</taxon>
        <taxon>Bacillati</taxon>
        <taxon>Actinomycetota</taxon>
        <taxon>Coriobacteriia</taxon>
        <taxon>Coriobacteriales</taxon>
        <taxon>Atopobiaceae</taxon>
        <taxon>Olsenella</taxon>
    </lineage>
</organism>
<name>A0ABS2F306_9ACTN</name>
<proteinExistence type="predicted"/>
<evidence type="ECO:0000313" key="2">
    <source>
        <dbReference type="EMBL" id="MBM6775192.1"/>
    </source>
</evidence>
<protein>
    <submittedName>
        <fullName evidence="2">Helix-turn-helix domain-containing protein</fullName>
    </submittedName>
</protein>
<gene>
    <name evidence="2" type="ORF">H9X80_06510</name>
</gene>